<keyword evidence="2" id="KW-1185">Reference proteome</keyword>
<dbReference type="GeneID" id="71567507"/>
<organism evidence="1 2">
    <name type="scientific">Lentilactobacillus kefiri</name>
    <name type="common">Lactobacillus kefiri</name>
    <dbReference type="NCBI Taxonomy" id="33962"/>
    <lineage>
        <taxon>Bacteria</taxon>
        <taxon>Bacillati</taxon>
        <taxon>Bacillota</taxon>
        <taxon>Bacilli</taxon>
        <taxon>Lactobacillales</taxon>
        <taxon>Lactobacillaceae</taxon>
        <taxon>Lentilactobacillus</taxon>
    </lineage>
</organism>
<dbReference type="EMBL" id="BJVK01000014">
    <property type="protein sequence ID" value="GEL28464.1"/>
    <property type="molecule type" value="Genomic_DNA"/>
</dbReference>
<dbReference type="AlphaFoldDB" id="A0A511DXF1"/>
<reference evidence="1" key="1">
    <citation type="submission" date="2019-07" db="EMBL/GenBank/DDBJ databases">
        <title>Whole genome shotgun sequence of Lactobacillus kefiri NBRC 15888.</title>
        <authorList>
            <person name="Hosoyama A."/>
            <person name="Uohara A."/>
            <person name="Ohji S."/>
            <person name="Ichikawa N."/>
        </authorList>
    </citation>
    <scope>NUCLEOTIDE SEQUENCE [LARGE SCALE GENOMIC DNA]</scope>
    <source>
        <strain evidence="1">NBRC 15888</strain>
    </source>
</reference>
<sequence>MHIYKQIDFMNNRNLVYALNVAAVIAFIIFLWLFGAIAGSVTFNFDKTYFIWLIVALLVVFTVHEVIHGFLYKLFDHHAKIKIGFKNGIVYVNSPKSLYTKRQFAWIAATPFVALSLILIAMYLINWLPGDLFLGIAALQGAGSVADFYVLYRVITAPKYYYVSDTENGINIYSQN</sequence>
<evidence type="ECO:0000313" key="1">
    <source>
        <dbReference type="EMBL" id="GEL28464.1"/>
    </source>
</evidence>
<dbReference type="OrthoDB" id="2365065at2"/>
<proteinExistence type="predicted"/>
<protein>
    <submittedName>
        <fullName evidence="1">Transcriptional regulator</fullName>
    </submittedName>
</protein>
<dbReference type="Proteomes" id="UP000321893">
    <property type="component" value="Unassembled WGS sequence"/>
</dbReference>
<dbReference type="Pfam" id="PF11667">
    <property type="entry name" value="DUF3267"/>
    <property type="match status" value="1"/>
</dbReference>
<dbReference type="InterPro" id="IPR021683">
    <property type="entry name" value="DUF3267"/>
</dbReference>
<dbReference type="RefSeq" id="WP_056982341.1">
    <property type="nucleotide sequence ID" value="NZ_BJVK01000014.1"/>
</dbReference>
<accession>A0A511DXF1</accession>
<comment type="caution">
    <text evidence="1">The sequence shown here is derived from an EMBL/GenBank/DDBJ whole genome shotgun (WGS) entry which is preliminary data.</text>
</comment>
<gene>
    <name evidence="1" type="ORF">LKE01_12840</name>
</gene>
<name>A0A511DXF1_LENKE</name>
<evidence type="ECO:0000313" key="2">
    <source>
        <dbReference type="Proteomes" id="UP000321893"/>
    </source>
</evidence>